<name>A0A3P3QTR7_9GAMM</name>
<keyword evidence="3" id="KW-1185">Reference proteome</keyword>
<feature type="signal peptide" evidence="1">
    <location>
        <begin position="1"/>
        <end position="18"/>
    </location>
</feature>
<dbReference type="RefSeq" id="WP_046521006.1">
    <property type="nucleotide sequence ID" value="NZ_LAVS01000089.1"/>
</dbReference>
<gene>
    <name evidence="2" type="ORF">EIK76_06695</name>
</gene>
<evidence type="ECO:0000313" key="2">
    <source>
        <dbReference type="EMBL" id="RRJ23740.1"/>
    </source>
</evidence>
<reference evidence="2 3" key="1">
    <citation type="submission" date="2018-11" db="EMBL/GenBank/DDBJ databases">
        <title>Draft genome analysis of Rheinheimera mesophila isolated from an industrial waste site.</title>
        <authorList>
            <person name="Yu Q."/>
            <person name="Qi Y."/>
            <person name="Zhang H."/>
            <person name="Lu Y."/>
            <person name="Pu J."/>
        </authorList>
    </citation>
    <scope>NUCLEOTIDE SEQUENCE [LARGE SCALE GENOMIC DNA]</scope>
    <source>
        <strain evidence="2 3">IITR13</strain>
    </source>
</reference>
<evidence type="ECO:0000256" key="1">
    <source>
        <dbReference type="SAM" id="SignalP"/>
    </source>
</evidence>
<dbReference type="AlphaFoldDB" id="A0A3P3QTR7"/>
<evidence type="ECO:0000313" key="3">
    <source>
        <dbReference type="Proteomes" id="UP000276260"/>
    </source>
</evidence>
<sequence length="241" mass="26920">MKFSAVLMLALSASPVWATEWWQTKQDPNNTQVIALGKKPVSSAASCPQDTALRYYLKDEKMTALQNTWYQQASREPHSALYRWVYGPTWSEKLEKAVWPASEALVQPAALGAVQQLTMEFPQSEQDNLAFEDVLVFNLKFVGFTADHKPDLRIELDRDLSRVAGVGDLDLALNHRLANNICVVHSLNELAKDKEVELKIKGKTVPSLNMSAETVASQLCLVEIHQQQQVKGSLTLPVTQC</sequence>
<proteinExistence type="predicted"/>
<organism evidence="2 3">
    <name type="scientific">Rheinheimera mesophila</name>
    <dbReference type="NCBI Taxonomy" id="1547515"/>
    <lineage>
        <taxon>Bacteria</taxon>
        <taxon>Pseudomonadati</taxon>
        <taxon>Pseudomonadota</taxon>
        <taxon>Gammaproteobacteria</taxon>
        <taxon>Chromatiales</taxon>
        <taxon>Chromatiaceae</taxon>
        <taxon>Rheinheimera</taxon>
    </lineage>
</organism>
<dbReference type="EMBL" id="RRCF01000001">
    <property type="protein sequence ID" value="RRJ23740.1"/>
    <property type="molecule type" value="Genomic_DNA"/>
</dbReference>
<comment type="caution">
    <text evidence="2">The sequence shown here is derived from an EMBL/GenBank/DDBJ whole genome shotgun (WGS) entry which is preliminary data.</text>
</comment>
<dbReference type="Proteomes" id="UP000276260">
    <property type="component" value="Unassembled WGS sequence"/>
</dbReference>
<feature type="chain" id="PRO_5018719096" evidence="1">
    <location>
        <begin position="19"/>
        <end position="241"/>
    </location>
</feature>
<accession>A0A3P3QTR7</accession>
<dbReference type="OrthoDB" id="5761424at2"/>
<keyword evidence="1" id="KW-0732">Signal</keyword>
<protein>
    <submittedName>
        <fullName evidence="2">Uncharacterized protein</fullName>
    </submittedName>
</protein>